<dbReference type="PANTHER" id="PTHR11365">
    <property type="entry name" value="5-OXOPROLINASE RELATED"/>
    <property type="match status" value="1"/>
</dbReference>
<dbReference type="OrthoDB" id="102473at2"/>
<feature type="domain" description="Hydantoinase B/oxoprolinase" evidence="1">
    <location>
        <begin position="14"/>
        <end position="526"/>
    </location>
</feature>
<name>A0A6C7EJ22_ILUCY</name>
<dbReference type="KEGG" id="aym:YM304_42240"/>
<evidence type="ECO:0000259" key="1">
    <source>
        <dbReference type="Pfam" id="PF02538"/>
    </source>
</evidence>
<gene>
    <name evidence="2" type="primary">hyuB</name>
    <name evidence="2" type="ORF">YM304_42240</name>
</gene>
<dbReference type="Proteomes" id="UP000011863">
    <property type="component" value="Chromosome"/>
</dbReference>
<proteinExistence type="predicted"/>
<dbReference type="RefSeq" id="WP_015443785.1">
    <property type="nucleotide sequence ID" value="NC_020520.1"/>
</dbReference>
<evidence type="ECO:0000313" key="2">
    <source>
        <dbReference type="EMBL" id="BAN04538.1"/>
    </source>
</evidence>
<sequence>MTITEERPTADGFDPIELEILWQSLISTVNEQARALQRSAFSPIVREAGDLANAVFDRRGRMVAQAVTGTPGHINSLAIGAAKMLEEYPIDTLEQGDVLITNDPYKTAGQLLDVTVLVPAWRNGKIIALFGSTIHHTDVGGYGIGAGGRDVFEEGLWIPICKLMKQGERNDDVWKFILSNVRQPDHMAGDLHAQMASGEIGAQRLNTLCEAHGLDDIEGLADEIIDRSEQATRDSIRALPSGTYEASAVLDLADGAKIDIVCALTVDSDAGEITVDYEGTSEASPWGINVVMNYTHAYTTFTVRSVLNPDIPNNHGSLGPIKVKAPEGSIVNAVSPQPGTARHVVGMFLPNALLKALAQVRPEAAMAEGSGAVWTMQVNGNHPDGSPFITAMFTYAGGVGARATKPGLNACSYPTGVSAVPIEVVEASAPIRFREKSLRPGSGGAGAQTGGLGQAIEFSVDTERPWQLNAVTSRLAEAPLGVFGGEPGATGSFLVNGEQVETQARISLTGDDVIRLELPGGGGYGAAE</sequence>
<organism evidence="2 3">
    <name type="scientific">Ilumatobacter coccineus (strain NBRC 103263 / KCTC 29153 / YM16-304)</name>
    <dbReference type="NCBI Taxonomy" id="1313172"/>
    <lineage>
        <taxon>Bacteria</taxon>
        <taxon>Bacillati</taxon>
        <taxon>Actinomycetota</taxon>
        <taxon>Acidimicrobiia</taxon>
        <taxon>Acidimicrobiales</taxon>
        <taxon>Ilumatobacteraceae</taxon>
        <taxon>Ilumatobacter</taxon>
    </lineage>
</organism>
<evidence type="ECO:0000313" key="3">
    <source>
        <dbReference type="Proteomes" id="UP000011863"/>
    </source>
</evidence>
<dbReference type="Pfam" id="PF02538">
    <property type="entry name" value="Hydantoinase_B"/>
    <property type="match status" value="1"/>
</dbReference>
<dbReference type="GO" id="GO:0017168">
    <property type="term" value="F:5-oxoprolinase (ATP-hydrolyzing) activity"/>
    <property type="evidence" value="ECO:0007669"/>
    <property type="project" value="TreeGrafter"/>
</dbReference>
<reference evidence="2 3" key="1">
    <citation type="journal article" date="2013" name="Int. J. Syst. Evol. Microbiol.">
        <title>Ilumatobacter nonamiense sp. nov. and Ilumatobacter coccineum sp. nov., isolated from seashore sand.</title>
        <authorList>
            <person name="Matsumoto A."/>
            <person name="Kasai H."/>
            <person name="Matsuo Y."/>
            <person name="Shizuri Y."/>
            <person name="Ichikawa N."/>
            <person name="Fujita N."/>
            <person name="Omura S."/>
            <person name="Takahashi Y."/>
        </authorList>
    </citation>
    <scope>NUCLEOTIDE SEQUENCE [LARGE SCALE GENOMIC DNA]</scope>
    <source>
        <strain evidence="3">NBRC 103263 / KCTC 29153 / YM16-304</strain>
    </source>
</reference>
<protein>
    <submittedName>
        <fullName evidence="2">Putative hydantoinase B</fullName>
    </submittedName>
</protein>
<dbReference type="AlphaFoldDB" id="A0A6C7EJ22"/>
<dbReference type="GO" id="GO:0006749">
    <property type="term" value="P:glutathione metabolic process"/>
    <property type="evidence" value="ECO:0007669"/>
    <property type="project" value="TreeGrafter"/>
</dbReference>
<keyword evidence="3" id="KW-1185">Reference proteome</keyword>
<dbReference type="InterPro" id="IPR003692">
    <property type="entry name" value="Hydantoinase_B"/>
</dbReference>
<dbReference type="InterPro" id="IPR045079">
    <property type="entry name" value="Oxoprolinase-like"/>
</dbReference>
<dbReference type="PANTHER" id="PTHR11365:SF23">
    <property type="entry name" value="HYPOTHETICAL 5-OXOPROLINASE (EUROFUNG)-RELATED"/>
    <property type="match status" value="1"/>
</dbReference>
<dbReference type="GO" id="GO:0005829">
    <property type="term" value="C:cytosol"/>
    <property type="evidence" value="ECO:0007669"/>
    <property type="project" value="TreeGrafter"/>
</dbReference>
<dbReference type="EMBL" id="AP012057">
    <property type="protein sequence ID" value="BAN04538.1"/>
    <property type="molecule type" value="Genomic_DNA"/>
</dbReference>
<accession>A0A6C7EJ22</accession>